<dbReference type="RefSeq" id="WP_136405984.1">
    <property type="nucleotide sequence ID" value="NZ_SSWX01000007.1"/>
</dbReference>
<accession>A0A4S5BPS7</accession>
<evidence type="ECO:0000313" key="1">
    <source>
        <dbReference type="EMBL" id="THJ34309.1"/>
    </source>
</evidence>
<organism evidence="1 2">
    <name type="scientific">Lampropedia aestuarii</name>
    <dbReference type="NCBI Taxonomy" id="2562762"/>
    <lineage>
        <taxon>Bacteria</taxon>
        <taxon>Pseudomonadati</taxon>
        <taxon>Pseudomonadota</taxon>
        <taxon>Betaproteobacteria</taxon>
        <taxon>Burkholderiales</taxon>
        <taxon>Comamonadaceae</taxon>
        <taxon>Lampropedia</taxon>
    </lineage>
</organism>
<dbReference type="OrthoDB" id="7593194at2"/>
<protein>
    <submittedName>
        <fullName evidence="1">Uncharacterized protein</fullName>
    </submittedName>
</protein>
<sequence>MSQDYFEPTLFVKEHSRDPVDLQKTPFFCIVDGKPDYLTELPSNILEVQEARADGSVRMGNPYQVYAQTTRAPEPEYGDQTELLIDATSVQYAPLIATRDTAAAFGLTLIEPGQGIRIHGPTEDMAQAQFEYGLFAGHRSPYQGTGFHMLGQVCTDLEYHDFPHVFVSTDPHQPRVVSVGRFWKKLNTICLADLWLPRGFALYSPSRGDGMQADFLDLHGTRNAALACWPGLKQASIHTHTLLRVKGGYFHWFWNGLPSIHPPLT</sequence>
<name>A0A4S5BPS7_9BURK</name>
<dbReference type="Proteomes" id="UP000306236">
    <property type="component" value="Unassembled WGS sequence"/>
</dbReference>
<dbReference type="AlphaFoldDB" id="A0A4S5BPS7"/>
<proteinExistence type="predicted"/>
<keyword evidence="2" id="KW-1185">Reference proteome</keyword>
<dbReference type="EMBL" id="SSWX01000007">
    <property type="protein sequence ID" value="THJ34309.1"/>
    <property type="molecule type" value="Genomic_DNA"/>
</dbReference>
<gene>
    <name evidence="1" type="ORF">E8K88_07275</name>
</gene>
<reference evidence="1 2" key="1">
    <citation type="submission" date="2019-04" db="EMBL/GenBank/DDBJ databases">
        <title>Lampropedia sp YIM MLB12 draf genome.</title>
        <authorList>
            <person name="Wang Y.-X."/>
        </authorList>
    </citation>
    <scope>NUCLEOTIDE SEQUENCE [LARGE SCALE GENOMIC DNA]</scope>
    <source>
        <strain evidence="1 2">YIM MLB12</strain>
    </source>
</reference>
<comment type="caution">
    <text evidence="1">The sequence shown here is derived from an EMBL/GenBank/DDBJ whole genome shotgun (WGS) entry which is preliminary data.</text>
</comment>
<evidence type="ECO:0000313" key="2">
    <source>
        <dbReference type="Proteomes" id="UP000306236"/>
    </source>
</evidence>